<dbReference type="CDD" id="cd07740">
    <property type="entry name" value="metallo-hydrolase-like_MBL-fold"/>
    <property type="match status" value="1"/>
</dbReference>
<dbReference type="PANTHER" id="PTHR46018:SF7">
    <property type="entry name" value="RIBONUCLEASE Z"/>
    <property type="match status" value="1"/>
</dbReference>
<dbReference type="EMBL" id="LT629750">
    <property type="protein sequence ID" value="SDT53195.1"/>
    <property type="molecule type" value="Genomic_DNA"/>
</dbReference>
<dbReference type="RefSeq" id="WP_146690413.1">
    <property type="nucleotide sequence ID" value="NZ_LT629750.1"/>
</dbReference>
<protein>
    <submittedName>
        <fullName evidence="2">Ribonuclease BN, tRNA processing enzyme</fullName>
    </submittedName>
</protein>
<gene>
    <name evidence="2" type="ORF">SAMN05444158_6790</name>
</gene>
<sequence length="245" mass="26615">MSHVRFVGCGDAFGSGGRFNTCILVDVPSCRFAIDFGASSLIALKAQGIDHNSISTIICTHIHGDHCGGIPFLLMDAMLGAKRTAPLTIAGPKGIQAGIFAMRDALFPGMERMIPKFDIEFVEIATGSERSLGPINVTTFPAIHTPETNPTSVRVAVDGKVIAYTGDGEWTSYMPTMARGADLLIAECYFYEKPVKFHLNYPTLKEHWHELEARRIVLTHLSPEMIGKADLIAEICAYDGMVVGI</sequence>
<dbReference type="SUPFAM" id="SSF56281">
    <property type="entry name" value="Metallo-hydrolase/oxidoreductase"/>
    <property type="match status" value="1"/>
</dbReference>
<dbReference type="Gene3D" id="3.60.15.10">
    <property type="entry name" value="Ribonuclease Z/Hydroxyacylglutathione hydrolase-like"/>
    <property type="match status" value="1"/>
</dbReference>
<dbReference type="SMART" id="SM00849">
    <property type="entry name" value="Lactamase_B"/>
    <property type="match status" value="1"/>
</dbReference>
<proteinExistence type="predicted"/>
<dbReference type="InterPro" id="IPR036866">
    <property type="entry name" value="RibonucZ/Hydroxyglut_hydro"/>
</dbReference>
<name>A0A1H2B4I8_9BRAD</name>
<keyword evidence="3" id="KW-1185">Reference proteome</keyword>
<organism evidence="2 3">
    <name type="scientific">Bradyrhizobium canariense</name>
    <dbReference type="NCBI Taxonomy" id="255045"/>
    <lineage>
        <taxon>Bacteria</taxon>
        <taxon>Pseudomonadati</taxon>
        <taxon>Pseudomonadota</taxon>
        <taxon>Alphaproteobacteria</taxon>
        <taxon>Hyphomicrobiales</taxon>
        <taxon>Nitrobacteraceae</taxon>
        <taxon>Bradyrhizobium</taxon>
    </lineage>
</organism>
<evidence type="ECO:0000259" key="1">
    <source>
        <dbReference type="SMART" id="SM00849"/>
    </source>
</evidence>
<reference evidence="3" key="1">
    <citation type="submission" date="2016-10" db="EMBL/GenBank/DDBJ databases">
        <authorList>
            <person name="Varghese N."/>
            <person name="Submissions S."/>
        </authorList>
    </citation>
    <scope>NUCLEOTIDE SEQUENCE [LARGE SCALE GENOMIC DNA]</scope>
    <source>
        <strain evidence="3">GAS369</strain>
    </source>
</reference>
<dbReference type="AlphaFoldDB" id="A0A1H2B4I8"/>
<feature type="domain" description="Metallo-beta-lactamase" evidence="1">
    <location>
        <begin position="19"/>
        <end position="220"/>
    </location>
</feature>
<dbReference type="GO" id="GO:0042781">
    <property type="term" value="F:3'-tRNA processing endoribonuclease activity"/>
    <property type="evidence" value="ECO:0007669"/>
    <property type="project" value="TreeGrafter"/>
</dbReference>
<dbReference type="PANTHER" id="PTHR46018">
    <property type="entry name" value="ZINC PHOSPHODIESTERASE ELAC PROTEIN 1"/>
    <property type="match status" value="1"/>
</dbReference>
<dbReference type="Pfam" id="PF23023">
    <property type="entry name" value="Anti-Pycsar_Apyc1"/>
    <property type="match status" value="1"/>
</dbReference>
<evidence type="ECO:0000313" key="2">
    <source>
        <dbReference type="EMBL" id="SDT53195.1"/>
    </source>
</evidence>
<dbReference type="InterPro" id="IPR001279">
    <property type="entry name" value="Metallo-B-lactamas"/>
</dbReference>
<dbReference type="Proteomes" id="UP000243904">
    <property type="component" value="Chromosome I"/>
</dbReference>
<accession>A0A1H2B4I8</accession>
<evidence type="ECO:0000313" key="3">
    <source>
        <dbReference type="Proteomes" id="UP000243904"/>
    </source>
</evidence>